<organism evidence="1 2">
    <name type="scientific">Delitschia confertaspora ATCC 74209</name>
    <dbReference type="NCBI Taxonomy" id="1513339"/>
    <lineage>
        <taxon>Eukaryota</taxon>
        <taxon>Fungi</taxon>
        <taxon>Dikarya</taxon>
        <taxon>Ascomycota</taxon>
        <taxon>Pezizomycotina</taxon>
        <taxon>Dothideomycetes</taxon>
        <taxon>Pleosporomycetidae</taxon>
        <taxon>Pleosporales</taxon>
        <taxon>Delitschiaceae</taxon>
        <taxon>Delitschia</taxon>
    </lineage>
</organism>
<proteinExistence type="predicted"/>
<dbReference type="AlphaFoldDB" id="A0A9P4JMV3"/>
<dbReference type="OrthoDB" id="1431934at2759"/>
<evidence type="ECO:0000313" key="1">
    <source>
        <dbReference type="EMBL" id="KAF2200029.1"/>
    </source>
</evidence>
<keyword evidence="2" id="KW-1185">Reference proteome</keyword>
<accession>A0A9P4JMV3</accession>
<gene>
    <name evidence="1" type="ORF">GQ43DRAFT_473102</name>
</gene>
<name>A0A9P4JMV3_9PLEO</name>
<comment type="caution">
    <text evidence="1">The sequence shown here is derived from an EMBL/GenBank/DDBJ whole genome shotgun (WGS) entry which is preliminary data.</text>
</comment>
<dbReference type="SUPFAM" id="SSF57850">
    <property type="entry name" value="RING/U-box"/>
    <property type="match status" value="1"/>
</dbReference>
<protein>
    <submittedName>
        <fullName evidence="1">Uncharacterized protein</fullName>
    </submittedName>
</protein>
<dbReference type="EMBL" id="ML994043">
    <property type="protein sequence ID" value="KAF2200029.1"/>
    <property type="molecule type" value="Genomic_DNA"/>
</dbReference>
<reference evidence="1" key="1">
    <citation type="journal article" date="2020" name="Stud. Mycol.">
        <title>101 Dothideomycetes genomes: a test case for predicting lifestyles and emergence of pathogens.</title>
        <authorList>
            <person name="Haridas S."/>
            <person name="Albert R."/>
            <person name="Binder M."/>
            <person name="Bloem J."/>
            <person name="Labutti K."/>
            <person name="Salamov A."/>
            <person name="Andreopoulos B."/>
            <person name="Baker S."/>
            <person name="Barry K."/>
            <person name="Bills G."/>
            <person name="Bluhm B."/>
            <person name="Cannon C."/>
            <person name="Castanera R."/>
            <person name="Culley D."/>
            <person name="Daum C."/>
            <person name="Ezra D."/>
            <person name="Gonzalez J."/>
            <person name="Henrissat B."/>
            <person name="Kuo A."/>
            <person name="Liang C."/>
            <person name="Lipzen A."/>
            <person name="Lutzoni F."/>
            <person name="Magnuson J."/>
            <person name="Mondo S."/>
            <person name="Nolan M."/>
            <person name="Ohm R."/>
            <person name="Pangilinan J."/>
            <person name="Park H.-J."/>
            <person name="Ramirez L."/>
            <person name="Alfaro M."/>
            <person name="Sun H."/>
            <person name="Tritt A."/>
            <person name="Yoshinaga Y."/>
            <person name="Zwiers L.-H."/>
            <person name="Turgeon B."/>
            <person name="Goodwin S."/>
            <person name="Spatafora J."/>
            <person name="Crous P."/>
            <person name="Grigoriev I."/>
        </authorList>
    </citation>
    <scope>NUCLEOTIDE SEQUENCE</scope>
    <source>
        <strain evidence="1">ATCC 74209</strain>
    </source>
</reference>
<dbReference type="Proteomes" id="UP000799536">
    <property type="component" value="Unassembled WGS sequence"/>
</dbReference>
<dbReference type="Gene3D" id="1.20.120.1750">
    <property type="match status" value="1"/>
</dbReference>
<sequence length="104" mass="11850">MKALRMLGQRDARRCPRCQIAVEKDGGCDSPHCRFYFSWEVAEPVLAVIKASNYNLKTADPVSWPRELCEIDLLAAEKAARETTEGGEVPVRQPYYVPLFQMME</sequence>
<evidence type="ECO:0000313" key="2">
    <source>
        <dbReference type="Proteomes" id="UP000799536"/>
    </source>
</evidence>